<dbReference type="OrthoDB" id="251617at2"/>
<organism evidence="1 2">
    <name type="scientific">Rubripirellula amarantea</name>
    <dbReference type="NCBI Taxonomy" id="2527999"/>
    <lineage>
        <taxon>Bacteria</taxon>
        <taxon>Pseudomonadati</taxon>
        <taxon>Planctomycetota</taxon>
        <taxon>Planctomycetia</taxon>
        <taxon>Pirellulales</taxon>
        <taxon>Pirellulaceae</taxon>
        <taxon>Rubripirellula</taxon>
    </lineage>
</organism>
<sequence length="234" mass="27027">MKLPTPSIRKLFREHFPGERPLKIPMTNLSATARTWQEKVIALEGTLLSNHPGDRDSRSRTLCRFTIPDPHTASLYLRRDELRLEYNNDHELIVKAHANTKSQIVASVSDLSEIEGFVRSVLAQYARRHALAKKREKVRGFKSKAIVAQVKALAKEEQFDFATESDTQKLKLFVKLSESHLIEIHVPFSQFEKNLPRLRATISSMRELYSNGLRFKVASIKTFPWKLEWTKHHA</sequence>
<reference evidence="1 2" key="1">
    <citation type="submission" date="2019-02" db="EMBL/GenBank/DDBJ databases">
        <title>Deep-cultivation of Planctomycetes and their phenomic and genomic characterization uncovers novel biology.</title>
        <authorList>
            <person name="Wiegand S."/>
            <person name="Jogler M."/>
            <person name="Boedeker C."/>
            <person name="Pinto D."/>
            <person name="Vollmers J."/>
            <person name="Rivas-Marin E."/>
            <person name="Kohn T."/>
            <person name="Peeters S.H."/>
            <person name="Heuer A."/>
            <person name="Rast P."/>
            <person name="Oberbeckmann S."/>
            <person name="Bunk B."/>
            <person name="Jeske O."/>
            <person name="Meyerdierks A."/>
            <person name="Storesund J.E."/>
            <person name="Kallscheuer N."/>
            <person name="Luecker S."/>
            <person name="Lage O.M."/>
            <person name="Pohl T."/>
            <person name="Merkel B.J."/>
            <person name="Hornburger P."/>
            <person name="Mueller R.-W."/>
            <person name="Bruemmer F."/>
            <person name="Labrenz M."/>
            <person name="Spormann A.M."/>
            <person name="Op Den Camp H."/>
            <person name="Overmann J."/>
            <person name="Amann R."/>
            <person name="Jetten M.S.M."/>
            <person name="Mascher T."/>
            <person name="Medema M.H."/>
            <person name="Devos D.P."/>
            <person name="Kaster A.-K."/>
            <person name="Ovreas L."/>
            <person name="Rohde M."/>
            <person name="Galperin M.Y."/>
            <person name="Jogler C."/>
        </authorList>
    </citation>
    <scope>NUCLEOTIDE SEQUENCE [LARGE SCALE GENOMIC DNA]</scope>
    <source>
        <strain evidence="1 2">Pla22</strain>
    </source>
</reference>
<protein>
    <submittedName>
        <fullName evidence="1">Uncharacterized protein</fullName>
    </submittedName>
</protein>
<accession>A0A5C5WDE3</accession>
<evidence type="ECO:0000313" key="1">
    <source>
        <dbReference type="EMBL" id="TWT48111.1"/>
    </source>
</evidence>
<dbReference type="Proteomes" id="UP000316598">
    <property type="component" value="Unassembled WGS sequence"/>
</dbReference>
<gene>
    <name evidence="1" type="ORF">Pla22_51120</name>
</gene>
<dbReference type="AlphaFoldDB" id="A0A5C5WDE3"/>
<name>A0A5C5WDE3_9BACT</name>
<proteinExistence type="predicted"/>
<comment type="caution">
    <text evidence="1">The sequence shown here is derived from an EMBL/GenBank/DDBJ whole genome shotgun (WGS) entry which is preliminary data.</text>
</comment>
<dbReference type="EMBL" id="SJPI01000004">
    <property type="protein sequence ID" value="TWT48111.1"/>
    <property type="molecule type" value="Genomic_DNA"/>
</dbReference>
<evidence type="ECO:0000313" key="2">
    <source>
        <dbReference type="Proteomes" id="UP000316598"/>
    </source>
</evidence>
<keyword evidence="2" id="KW-1185">Reference proteome</keyword>